<dbReference type="HOGENOM" id="CLU_789227_0_0_7"/>
<dbReference type="OrthoDB" id="144815at2"/>
<dbReference type="EMBL" id="CP002629">
    <property type="protein sequence ID" value="AEB08946.1"/>
    <property type="molecule type" value="Genomic_DNA"/>
</dbReference>
<evidence type="ECO:0008006" key="3">
    <source>
        <dbReference type="Google" id="ProtNLM"/>
    </source>
</evidence>
<dbReference type="Proteomes" id="UP000000483">
    <property type="component" value="Chromosome"/>
</dbReference>
<accession>F2NHA4</accession>
<evidence type="ECO:0000313" key="2">
    <source>
        <dbReference type="Proteomes" id="UP000000483"/>
    </source>
</evidence>
<dbReference type="RefSeq" id="WP_013706058.1">
    <property type="nucleotide sequence ID" value="NC_015388.1"/>
</dbReference>
<protein>
    <recommendedName>
        <fullName evidence="3">Methionine synthase</fullName>
    </recommendedName>
</protein>
<dbReference type="STRING" id="880072.Desac_1082"/>
<dbReference type="KEGG" id="dao:Desac_1082"/>
<dbReference type="InterPro" id="IPR038071">
    <property type="entry name" value="UROD/MetE-like_sf"/>
</dbReference>
<dbReference type="AlphaFoldDB" id="F2NHA4"/>
<dbReference type="Gene3D" id="3.20.20.210">
    <property type="match status" value="1"/>
</dbReference>
<reference evidence="2" key="2">
    <citation type="submission" date="2011-03" db="EMBL/GenBank/DDBJ databases">
        <title>The complete genome of Desulfobacca acetoxidans DSM 11109.</title>
        <authorList>
            <consortium name="US DOE Joint Genome Institute (JGI-PGF)"/>
            <person name="Lucas S."/>
            <person name="Copeland A."/>
            <person name="Lapidus A."/>
            <person name="Bruce D."/>
            <person name="Goodwin L."/>
            <person name="Pitluck S."/>
            <person name="Peters L."/>
            <person name="Kyrpides N."/>
            <person name="Mavromatis K."/>
            <person name="Ivanova N."/>
            <person name="Ovchinnikova G."/>
            <person name="Teshima H."/>
            <person name="Detter J.C."/>
            <person name="Han C."/>
            <person name="Land M."/>
            <person name="Hauser L."/>
            <person name="Markowitz V."/>
            <person name="Cheng J.-F."/>
            <person name="Hugenholtz P."/>
            <person name="Woyke T."/>
            <person name="Wu D."/>
            <person name="Spring S."/>
            <person name="Schueler E."/>
            <person name="Brambilla E."/>
            <person name="Klenk H.-P."/>
            <person name="Eisen J.A."/>
        </authorList>
    </citation>
    <scope>NUCLEOTIDE SEQUENCE [LARGE SCALE GENOMIC DNA]</scope>
    <source>
        <strain evidence="2">ATCC 700848 / DSM 11109 / ASRB2</strain>
    </source>
</reference>
<dbReference type="eggNOG" id="COG0620">
    <property type="taxonomic scope" value="Bacteria"/>
</dbReference>
<keyword evidence="2" id="KW-1185">Reference proteome</keyword>
<organism evidence="1 2">
    <name type="scientific">Desulfobacca acetoxidans (strain ATCC 700848 / DSM 11109 / ASRB2)</name>
    <dbReference type="NCBI Taxonomy" id="880072"/>
    <lineage>
        <taxon>Bacteria</taxon>
        <taxon>Pseudomonadati</taxon>
        <taxon>Thermodesulfobacteriota</taxon>
        <taxon>Desulfobaccia</taxon>
        <taxon>Desulfobaccales</taxon>
        <taxon>Desulfobaccaceae</taxon>
        <taxon>Desulfobacca</taxon>
    </lineage>
</organism>
<name>F2NHA4_DESAR</name>
<reference evidence="1 2" key="1">
    <citation type="journal article" date="2011" name="Stand. Genomic Sci.">
        <title>Complete genome sequence of the acetate-degrading sulfate reducer Desulfobacca acetoxidans type strain (ASRB2).</title>
        <authorList>
            <person name="Goker M."/>
            <person name="Teshima H."/>
            <person name="Lapidus A."/>
            <person name="Nolan M."/>
            <person name="Lucas S."/>
            <person name="Hammon N."/>
            <person name="Deshpande S."/>
            <person name="Cheng J.F."/>
            <person name="Tapia R."/>
            <person name="Han C."/>
            <person name="Goodwin L."/>
            <person name="Pitluck S."/>
            <person name="Huntemann M."/>
            <person name="Liolios K."/>
            <person name="Ivanova N."/>
            <person name="Pagani I."/>
            <person name="Mavromatis K."/>
            <person name="Ovchinikova G."/>
            <person name="Pati A."/>
            <person name="Chen A."/>
            <person name="Palaniappan K."/>
            <person name="Land M."/>
            <person name="Hauser L."/>
            <person name="Brambilla E.M."/>
            <person name="Rohde M."/>
            <person name="Spring S."/>
            <person name="Detter J.C."/>
            <person name="Woyke T."/>
            <person name="Bristow J."/>
            <person name="Eisen J.A."/>
            <person name="Markowitz V."/>
            <person name="Hugenholtz P."/>
            <person name="Kyrpides N.C."/>
            <person name="Klenk H.P."/>
        </authorList>
    </citation>
    <scope>NUCLEOTIDE SEQUENCE [LARGE SCALE GENOMIC DNA]</scope>
    <source>
        <strain evidence="2">ATCC 700848 / DSM 11109 / ASRB2</strain>
    </source>
</reference>
<sequence>MQVLPPLAATGIGSTPFWDSHAAARLILENLTEMPFWPQLPQKGFLEDMVPQGAGGLPLMQLDSEQRLVRLDERADREEGLTDFYEAVLQLDLDRFGLSPDEASGFYALLEELPASGGGGPEYVKGQIVGPITFATIVKGADGKAILFDQELTQAVTQGLALKAAWQAAKIRETGRWAIIFFDEPSLSGFGSAFMPISREEVIRLLTETITSARQAGLIYCGIHCCGNTDWSMLLETPVDILSFDSYEYFGTLKLYAKVLKDFLARGGYLAWGLVPTSPTAPIETEAALWQRFESQIRELADLGMDERLVLSQSLLTPACGLGYLSPEQARTAIVTLASLSQRGKTWLASL</sequence>
<dbReference type="SUPFAM" id="SSF51726">
    <property type="entry name" value="UROD/MetE-like"/>
    <property type="match status" value="1"/>
</dbReference>
<evidence type="ECO:0000313" key="1">
    <source>
        <dbReference type="EMBL" id="AEB08946.1"/>
    </source>
</evidence>
<gene>
    <name evidence="1" type="ordered locus">Desac_1082</name>
</gene>
<proteinExistence type="predicted"/>